<dbReference type="Proteomes" id="UP000237608">
    <property type="component" value="Unassembled WGS sequence"/>
</dbReference>
<protein>
    <submittedName>
        <fullName evidence="2">Alpha/beta hydrolase</fullName>
    </submittedName>
</protein>
<gene>
    <name evidence="2" type="ORF">BTO13_07185</name>
</gene>
<name>A0A2S7WBP1_9FLAO</name>
<sequence length="312" mass="36048">MRKGWLLKRFFLGVLLLIIVLLYQGFYADISPEELKKNYANEHSKFIEIDGMQVHYRDEGKGFPIVLIHGTAASLHTWDAWNQELIKNYRVIRMDLPAFGITGPNKNAAYSIKNYTQFLHQFLSKLHIEKCYLAGNSLGGNIAWNYTAEHPEKVTKLILIDASGLPTNKSQPFVFKMAKTPILNSLFLYFTPKYFIEKNIQEVYADDSKITDELITRYHKMALRTGNRQAFIDRAKTDFTPNEFKNSEKLRSIQTPTILIWGAKDEWIPLDNGKRMNNLLPNATLYVLENSGHVPMEENPKESLLILKEFLN</sequence>
<dbReference type="InterPro" id="IPR000639">
    <property type="entry name" value="Epox_hydrolase-like"/>
</dbReference>
<evidence type="ECO:0000259" key="1">
    <source>
        <dbReference type="Pfam" id="PF00561"/>
    </source>
</evidence>
<dbReference type="GO" id="GO:0016787">
    <property type="term" value="F:hydrolase activity"/>
    <property type="evidence" value="ECO:0007669"/>
    <property type="project" value="UniProtKB-KW"/>
</dbReference>
<evidence type="ECO:0000313" key="2">
    <source>
        <dbReference type="EMBL" id="PQJ75045.1"/>
    </source>
</evidence>
<evidence type="ECO:0000313" key="3">
    <source>
        <dbReference type="Proteomes" id="UP000237608"/>
    </source>
</evidence>
<dbReference type="Gene3D" id="3.40.50.1820">
    <property type="entry name" value="alpha/beta hydrolase"/>
    <property type="match status" value="1"/>
</dbReference>
<comment type="caution">
    <text evidence="2">The sequence shown here is derived from an EMBL/GenBank/DDBJ whole genome shotgun (WGS) entry which is preliminary data.</text>
</comment>
<dbReference type="PANTHER" id="PTHR46438">
    <property type="entry name" value="ALPHA/BETA-HYDROLASES SUPERFAMILY PROTEIN"/>
    <property type="match status" value="1"/>
</dbReference>
<proteinExistence type="predicted"/>
<dbReference type="PANTHER" id="PTHR46438:SF11">
    <property type="entry name" value="LIPASE-RELATED"/>
    <property type="match status" value="1"/>
</dbReference>
<organism evidence="2 3">
    <name type="scientific">Polaribacter gangjinensis</name>
    <dbReference type="NCBI Taxonomy" id="574710"/>
    <lineage>
        <taxon>Bacteria</taxon>
        <taxon>Pseudomonadati</taxon>
        <taxon>Bacteroidota</taxon>
        <taxon>Flavobacteriia</taxon>
        <taxon>Flavobacteriales</taxon>
        <taxon>Flavobacteriaceae</taxon>
    </lineage>
</organism>
<dbReference type="AlphaFoldDB" id="A0A2S7WBP1"/>
<dbReference type="OrthoDB" id="9780932at2"/>
<feature type="domain" description="AB hydrolase-1" evidence="1">
    <location>
        <begin position="64"/>
        <end position="168"/>
    </location>
</feature>
<keyword evidence="2" id="KW-0378">Hydrolase</keyword>
<keyword evidence="3" id="KW-1185">Reference proteome</keyword>
<dbReference type="InterPro" id="IPR029058">
    <property type="entry name" value="AB_hydrolase_fold"/>
</dbReference>
<accession>A0A2S7WBP1</accession>
<feature type="domain" description="AB hydrolase-1" evidence="1">
    <location>
        <begin position="245"/>
        <end position="300"/>
    </location>
</feature>
<dbReference type="PRINTS" id="PR00111">
    <property type="entry name" value="ABHYDROLASE"/>
</dbReference>
<reference evidence="2 3" key="1">
    <citation type="submission" date="2016-12" db="EMBL/GenBank/DDBJ databases">
        <title>Trade-off between light-utilization and light-protection in marine flavobacteria.</title>
        <authorList>
            <person name="Kumagai Y."/>
            <person name="Yoshizawa S."/>
            <person name="Kogure K."/>
            <person name="Iwasaki W."/>
        </authorList>
    </citation>
    <scope>NUCLEOTIDE SEQUENCE [LARGE SCALE GENOMIC DNA]</scope>
    <source>
        <strain evidence="2 3">KCTC 22729</strain>
    </source>
</reference>
<dbReference type="InterPro" id="IPR000073">
    <property type="entry name" value="AB_hydrolase_1"/>
</dbReference>
<dbReference type="Pfam" id="PF00561">
    <property type="entry name" value="Abhydrolase_1"/>
    <property type="match status" value="2"/>
</dbReference>
<dbReference type="PRINTS" id="PR00412">
    <property type="entry name" value="EPOXHYDRLASE"/>
</dbReference>
<dbReference type="EMBL" id="MSCL01000001">
    <property type="protein sequence ID" value="PQJ75045.1"/>
    <property type="molecule type" value="Genomic_DNA"/>
</dbReference>
<dbReference type="SUPFAM" id="SSF53474">
    <property type="entry name" value="alpha/beta-Hydrolases"/>
    <property type="match status" value="1"/>
</dbReference>